<feature type="transmembrane region" description="Helical" evidence="10">
    <location>
        <begin position="662"/>
        <end position="680"/>
    </location>
</feature>
<keyword evidence="5 10" id="KW-0812">Transmembrane</keyword>
<proteinExistence type="inferred from homology"/>
<keyword evidence="8 10" id="KW-0472">Membrane</keyword>
<feature type="transmembrane region" description="Helical" evidence="10">
    <location>
        <begin position="189"/>
        <end position="222"/>
    </location>
</feature>
<name>A0A158Q8P1_9BILA</name>
<dbReference type="GO" id="GO:0071260">
    <property type="term" value="P:cellular response to mechanical stimulus"/>
    <property type="evidence" value="ECO:0007669"/>
    <property type="project" value="TreeGrafter"/>
</dbReference>
<dbReference type="STRING" id="1147741.A0A158Q8P1"/>
<feature type="transmembrane region" description="Helical" evidence="10">
    <location>
        <begin position="1120"/>
        <end position="1147"/>
    </location>
</feature>
<evidence type="ECO:0000256" key="3">
    <source>
        <dbReference type="ARBA" id="ARBA00022448"/>
    </source>
</evidence>
<feature type="transmembrane region" description="Helical" evidence="10">
    <location>
        <begin position="9"/>
        <end position="25"/>
    </location>
</feature>
<evidence type="ECO:0000256" key="10">
    <source>
        <dbReference type="RuleBase" id="RU362023"/>
    </source>
</evidence>
<dbReference type="InterPro" id="IPR031805">
    <property type="entry name" value="Piezo_TM25-28"/>
</dbReference>
<evidence type="ECO:0000256" key="4">
    <source>
        <dbReference type="ARBA" id="ARBA00022475"/>
    </source>
</evidence>
<evidence type="ECO:0000256" key="6">
    <source>
        <dbReference type="ARBA" id="ARBA00022989"/>
    </source>
</evidence>
<evidence type="ECO:0000259" key="13">
    <source>
        <dbReference type="Pfam" id="PF15917"/>
    </source>
</evidence>
<dbReference type="GO" id="GO:0042391">
    <property type="term" value="P:regulation of membrane potential"/>
    <property type="evidence" value="ECO:0007669"/>
    <property type="project" value="TreeGrafter"/>
</dbReference>
<dbReference type="WBParaSite" id="EEL_0000825101-mRNA-1">
    <property type="protein sequence ID" value="EEL_0000825101-mRNA-1"/>
    <property type="gene ID" value="EEL_0000825101"/>
</dbReference>
<feature type="transmembrane region" description="Helical" evidence="10">
    <location>
        <begin position="750"/>
        <end position="779"/>
    </location>
</feature>
<evidence type="ECO:0000256" key="9">
    <source>
        <dbReference type="ARBA" id="ARBA00023303"/>
    </source>
</evidence>
<feature type="domain" description="Piezo THU9 and anchor" evidence="16">
    <location>
        <begin position="1793"/>
        <end position="1928"/>
    </location>
</feature>
<evidence type="ECO:0000256" key="7">
    <source>
        <dbReference type="ARBA" id="ARBA00023065"/>
    </source>
</evidence>
<keyword evidence="3" id="KW-0813">Transport</keyword>
<dbReference type="Proteomes" id="UP000050640">
    <property type="component" value="Unplaced"/>
</dbReference>
<accession>A0A158Q8P1</accession>
<comment type="caution">
    <text evidence="10">Lacks conserved residue(s) required for the propagation of feature annotation.</text>
</comment>
<feature type="transmembrane region" description="Helical" evidence="10">
    <location>
        <begin position="2199"/>
        <end position="2216"/>
    </location>
</feature>
<feature type="transmembrane region" description="Helical" evidence="10">
    <location>
        <begin position="1906"/>
        <end position="1930"/>
    </location>
</feature>
<dbReference type="Pfam" id="PF15917">
    <property type="entry name" value="Piezo_TM25-28"/>
    <property type="match status" value="1"/>
</dbReference>
<evidence type="ECO:0000259" key="12">
    <source>
        <dbReference type="Pfam" id="PF12166"/>
    </source>
</evidence>
<feature type="domain" description="Piezo TM1-24" evidence="15">
    <location>
        <begin position="26"/>
        <end position="688"/>
    </location>
</feature>
<dbReference type="InterPro" id="IPR056768">
    <property type="entry name" value="THU_Piezo"/>
</dbReference>
<dbReference type="InterPro" id="IPR027272">
    <property type="entry name" value="Piezo"/>
</dbReference>
<evidence type="ECO:0000256" key="2">
    <source>
        <dbReference type="ARBA" id="ARBA00007821"/>
    </source>
</evidence>
<dbReference type="Pfam" id="PF24871">
    <property type="entry name" value="Piezo_TM1-24"/>
    <property type="match status" value="1"/>
</dbReference>
<keyword evidence="9 10" id="KW-0407">Ion channel</keyword>
<dbReference type="PANTHER" id="PTHR13167">
    <property type="entry name" value="PIEZO-TYPE MECHANOSENSITIVE ION CHANNEL COMPONENT"/>
    <property type="match status" value="1"/>
</dbReference>
<feature type="transmembrane region" description="Helical" evidence="10">
    <location>
        <begin position="124"/>
        <end position="145"/>
    </location>
</feature>
<feature type="transmembrane region" description="Helical" evidence="10">
    <location>
        <begin position="1630"/>
        <end position="1649"/>
    </location>
</feature>
<feature type="transmembrane region" description="Helical" evidence="10">
    <location>
        <begin position="908"/>
        <end position="929"/>
    </location>
</feature>
<feature type="transmembrane region" description="Helical" evidence="10">
    <location>
        <begin position="298"/>
        <end position="318"/>
    </location>
</feature>
<feature type="transmembrane region" description="Helical" evidence="10">
    <location>
        <begin position="1798"/>
        <end position="1814"/>
    </location>
</feature>
<feature type="transmembrane region" description="Helical" evidence="10">
    <location>
        <begin position="408"/>
        <end position="431"/>
    </location>
</feature>
<feature type="transmembrane region" description="Helical" evidence="10">
    <location>
        <begin position="553"/>
        <end position="571"/>
    </location>
</feature>
<protein>
    <recommendedName>
        <fullName evidence="10">Piezo-type mechanosensitive ion channel component</fullName>
    </recommendedName>
</protein>
<feature type="transmembrane region" description="Helical" evidence="10">
    <location>
        <begin position="1760"/>
        <end position="1777"/>
    </location>
</feature>
<reference evidence="18" key="1">
    <citation type="submission" date="2016-04" db="UniProtKB">
        <authorList>
            <consortium name="WormBaseParasite"/>
        </authorList>
    </citation>
    <scope>IDENTIFICATION</scope>
</reference>
<dbReference type="GO" id="GO:0005261">
    <property type="term" value="F:monoatomic cation channel activity"/>
    <property type="evidence" value="ECO:0007669"/>
    <property type="project" value="TreeGrafter"/>
</dbReference>
<feature type="transmembrane region" description="Helical" evidence="10">
    <location>
        <begin position="234"/>
        <end position="255"/>
    </location>
</feature>
<feature type="transmembrane region" description="Helical" evidence="10">
    <location>
        <begin position="1721"/>
        <end position="1740"/>
    </location>
</feature>
<evidence type="ECO:0000259" key="16">
    <source>
        <dbReference type="Pfam" id="PF24874"/>
    </source>
</evidence>
<feature type="region of interest" description="Disordered" evidence="11">
    <location>
        <begin position="1396"/>
        <end position="1423"/>
    </location>
</feature>
<comment type="subcellular location">
    <subcellularLocation>
        <location evidence="1">Cell membrane</location>
        <topology evidence="1">Multi-pass membrane protein</topology>
    </subcellularLocation>
    <subcellularLocation>
        <location evidence="10">Membrane</location>
        <topology evidence="10">Multi-pass membrane protein</topology>
    </subcellularLocation>
</comment>
<dbReference type="GO" id="GO:0008381">
    <property type="term" value="F:mechanosensitive monoatomic ion channel activity"/>
    <property type="evidence" value="ECO:0007669"/>
    <property type="project" value="InterPro"/>
</dbReference>
<dbReference type="Pfam" id="PF12166">
    <property type="entry name" value="Piezo_cap"/>
    <property type="match status" value="1"/>
</dbReference>
<dbReference type="GO" id="GO:0005886">
    <property type="term" value="C:plasma membrane"/>
    <property type="evidence" value="ECO:0007669"/>
    <property type="project" value="UniProtKB-SubCell"/>
</dbReference>
<evidence type="ECO:0000313" key="18">
    <source>
        <dbReference type="WBParaSite" id="EEL_0000825101-mRNA-1"/>
    </source>
</evidence>
<evidence type="ECO:0000256" key="5">
    <source>
        <dbReference type="ARBA" id="ARBA00022692"/>
    </source>
</evidence>
<feature type="transmembrane region" description="Helical" evidence="10">
    <location>
        <begin position="1826"/>
        <end position="1849"/>
    </location>
</feature>
<evidence type="ECO:0000256" key="1">
    <source>
        <dbReference type="ARBA" id="ARBA00004651"/>
    </source>
</evidence>
<feature type="transmembrane region" description="Helical" evidence="10">
    <location>
        <begin position="941"/>
        <end position="959"/>
    </location>
</feature>
<keyword evidence="7" id="KW-0406">Ion transport</keyword>
<evidence type="ECO:0000259" key="15">
    <source>
        <dbReference type="Pfam" id="PF24871"/>
    </source>
</evidence>
<organism evidence="17 18">
    <name type="scientific">Elaeophora elaphi</name>
    <dbReference type="NCBI Taxonomy" id="1147741"/>
    <lineage>
        <taxon>Eukaryota</taxon>
        <taxon>Metazoa</taxon>
        <taxon>Ecdysozoa</taxon>
        <taxon>Nematoda</taxon>
        <taxon>Chromadorea</taxon>
        <taxon>Rhabditida</taxon>
        <taxon>Spirurina</taxon>
        <taxon>Spiruromorpha</taxon>
        <taxon>Filarioidea</taxon>
        <taxon>Onchocercidae</taxon>
        <taxon>Elaeophora</taxon>
    </lineage>
</organism>
<dbReference type="InterPro" id="IPR031334">
    <property type="entry name" value="Piezo_cap_dom"/>
</dbReference>
<feature type="transmembrane region" description="Helical" evidence="10">
    <location>
        <begin position="1577"/>
        <end position="1596"/>
    </location>
</feature>
<evidence type="ECO:0000259" key="14">
    <source>
        <dbReference type="Pfam" id="PF23188"/>
    </source>
</evidence>
<evidence type="ECO:0000313" key="17">
    <source>
        <dbReference type="Proteomes" id="UP000050640"/>
    </source>
</evidence>
<feature type="transmembrane region" description="Helical" evidence="10">
    <location>
        <begin position="1088"/>
        <end position="1108"/>
    </location>
</feature>
<dbReference type="GO" id="GO:0050982">
    <property type="term" value="P:detection of mechanical stimulus"/>
    <property type="evidence" value="ECO:0007669"/>
    <property type="project" value="TreeGrafter"/>
</dbReference>
<keyword evidence="4" id="KW-1003">Cell membrane</keyword>
<feature type="domain" description="Piezo THU9 and anchor" evidence="16">
    <location>
        <begin position="1719"/>
        <end position="1788"/>
    </location>
</feature>
<feature type="compositionally biased region" description="Basic and acidic residues" evidence="11">
    <location>
        <begin position="1396"/>
        <end position="1421"/>
    </location>
</feature>
<feature type="transmembrane region" description="Helical" evidence="10">
    <location>
        <begin position="577"/>
        <end position="597"/>
    </location>
</feature>
<feature type="transmembrane region" description="Helical" evidence="10">
    <location>
        <begin position="604"/>
        <end position="625"/>
    </location>
</feature>
<feature type="transmembrane region" description="Helical" evidence="10">
    <location>
        <begin position="1552"/>
        <end position="1570"/>
    </location>
</feature>
<dbReference type="Pfam" id="PF23188">
    <property type="entry name" value="THU_Piezo1"/>
    <property type="match status" value="1"/>
</dbReference>
<evidence type="ECO:0000256" key="8">
    <source>
        <dbReference type="ARBA" id="ARBA00023136"/>
    </source>
</evidence>
<feature type="domain" description="Piezo transmembrane helical unit" evidence="14">
    <location>
        <begin position="1534"/>
        <end position="1656"/>
    </location>
</feature>
<comment type="similarity">
    <text evidence="2 10">Belongs to the PIEZO (TC 1.A.75) family.</text>
</comment>
<feature type="transmembrane region" description="Helical" evidence="10">
    <location>
        <begin position="485"/>
        <end position="507"/>
    </location>
</feature>
<sequence>MAYILLETVLYRIVLPTALLIGALIRPSFISIVYVIFALIGPLLGSIASSAPIQRTLRVYFISVLLTALFTSAVQLSYQIYEWFSEPNIDEYTKTCNTSVLNFWLRQIGLIRIKRYSGFDTIRVIFPELLALVVSLATVICCLFIHRSNDSRSCPINVILCLLRFSITEVGKGSITKAMILSLKKFSDVAVIMAVGLVSIFQPCILSFIYFIIFLFVATWWAFHKPLHRHVFNVLKRLVISYCAVHFLLLYMYQIPFFQTFIPEESFFARLVGFVPVLYTDCNAWWSLNIVSLDYWTAFANMIAVLVLYHLLIVQYSFTRYGIHRDYKACGSIGSSIHEELLANDANSHSLRNLSSHQVNPSHADHPEMATVIVEPGEPETAVSQRFTAALTFISDHLHIFALMAMTFWALLYHSIFGLVFLVEVCIILVFKNTRAMALRASPPLTVYVEFLLVTQYVCSMDVKHELPQSNYLELIGFIFAPNRIAAFITLLTKGLLSLPLFALLRLHREKYNCSTRADEQRRIYGIYSTASPISISNNQTVSSQGASTSIRVVAKYWIFVVSFVLLVISIHSPPVLYTVGFFISLGVLIVLLLFSLSCLLRLLYSYLTFLAIYSSAVIIILYCYQFPEIPSIWQKATGLSDDWNHDIGLVNYRQEGDKRSLYIHLIGPILLFIVIMLHLKFFYDLWCPFVVHVPNTNDNDIAAGTFDGKTTEFLCQSKTYHRVHGGSVMEHCRNSCDQACHICALNLTLIILTSIAVCVPAISSTLSLALCLFISVFITTRMTYQMHFMVEKALPVYSKELICNSSEYTLDATAYWLGFRKVPIIGNYIGGLIVALLALALQSIVVYRQQHKRLISGVSAPPRGLVFPEANPKNWDTNLIEMVKFFFNYGFYKFGLELSMMMMVMVAWIRMDLLATLLLIWLMVFVFSSRVTCRCLWPLFLFYLAILFPLQYAFYVGLPPSLCLKYPWSQWLSNPLQNDNLIFWMDLASYRFELDVRKSVADFLLLLMVACQQYAFRSESNSPAGDNESIYSRSERYDLKQDNPTRDFITQQQSCVDFLKIIVFMYGHWITIVMVLVAGLGGVSLFALGYIILAFWILWQGTSLYVVPDYRKTLKRWNLLLYYTVFVMFCKVALQIFACAFVHVLIETDLCCIRQLFSIVCVSIIPGRISNYYLPKEQQEFDKECAVQMSETQIGFDTFAFGLLVLQLRIFNSWYFQHCVVEYRSEAVLMNRGAALQNQLIEREMIEQNKQQEKKFRNIKMRTDQIRKDYEKRLSKAGAFVPQTYGQGTEAHYSNNPNPWYRLSDARERSVYRMRAKRGGDYYMFEYDPSEDALDEPVETFIPEVTPGASDFNKLDPAQLMHTAVQHDLDLAETLDAVNTAERTETDEEKRMIKAVSDEMKPSQQEAEVRESSVGEEPKSEGQVATSLRFLQKIFTSALGWFAAFLNRRSREHRYVAYVLGKEKEKLKERLKQPLVDASRSVFDVRQEFNQQNLHCVTSERDIDRLEDEVENRWQQRNVFLRFLSAAGYCIAAHTDVICYLLAIINHARCAGIISLPLPLLIFFWGSLTNPRPTEIFWIVMITYTELVVVIKFIAQFGFFSFNSTANIIKAANSVDYVPGILGVRKEDYYAFWDIALLVALFFHRYMLRRLGLWKGVDDRLKGSVSVQISSFTKASSSGTSQNIKYSLLSSQFETPTHVECIKHFFSMLFNPPVRYIKDLYPFMFLMDVLCFFVVSFGFSSFDYGGTGSVVRDISSNRVPITFVIMLIVISLMIIIDRAFYLRKAVKPSWLNKTAQFLYFIKCIYLLISAWQIRNGYPTLCAGNLITHAYGIANMIFFKLFMAIPFLFELRTATDWTWADTSMPLFDFFNMENFYAIIYNLKCARTYEKNFPTPRGVAKGAIVKYLMGIPVILGLILFIWLPLLSFSLLNRIGIVLPPNNVMLTIGVEGYPSMFTIQSQGIELEFLTDAEYLKLQNAFSEHYTSLNTDSILRARHAVAFISEYNRESVMKVRFRPESSSPWFISTDALLAMKYELKEGIKRLNAILKITYERPNTKNADYPTQHFYALTIPLPVNSTIRTELAEIIDGQYNRSMLLKNAWPPYVVLPNEGNVKPASSLLHVMSGSNPRLWEAFSNISMKLKTDRTTESKMWSAALIQNNETADLTLPLEDIKYESRPEKYLQMVVFVDRVFPSFVSKYVQGGIIAMYLAVVMLVGRMIRGLVMNAGLEVMVSEIPNPDHLLKICLDIYLVREAKDFVLEQDLYGKLIFLFRSPENLIKWTRNKFPSFWS</sequence>
<keyword evidence="6 10" id="KW-1133">Transmembrane helix</keyword>
<feature type="transmembrane region" description="Helical" evidence="10">
    <location>
        <begin position="1524"/>
        <end position="1546"/>
    </location>
</feature>
<feature type="transmembrane region" description="Helical" evidence="10">
    <location>
        <begin position="1062"/>
        <end position="1082"/>
    </location>
</feature>
<dbReference type="PANTHER" id="PTHR13167:SF25">
    <property type="entry name" value="PIEZO-TYPE MECHANOSENSITIVE ION CHANNEL COMPONENT"/>
    <property type="match status" value="1"/>
</dbReference>
<feature type="transmembrane region" description="Helical" evidence="10">
    <location>
        <begin position="826"/>
        <end position="848"/>
    </location>
</feature>
<feature type="transmembrane region" description="Helical" evidence="10">
    <location>
        <begin position="60"/>
        <end position="81"/>
    </location>
</feature>
<dbReference type="InterPro" id="IPR056770">
    <property type="entry name" value="Piezo_THU9_anchor"/>
</dbReference>
<dbReference type="Pfam" id="PF24874">
    <property type="entry name" value="Piezo_THU9_anchor"/>
    <property type="match status" value="2"/>
</dbReference>
<feature type="domain" description="Piezo TM25-28" evidence="13">
    <location>
        <begin position="1039"/>
        <end position="1335"/>
    </location>
</feature>
<feature type="domain" description="Piezo non-specific cation channel cap" evidence="12">
    <location>
        <begin position="1978"/>
        <end position="2282"/>
    </location>
</feature>
<keyword evidence="17" id="KW-1185">Reference proteome</keyword>
<feature type="transmembrane region" description="Helical" evidence="10">
    <location>
        <begin position="31"/>
        <end position="48"/>
    </location>
</feature>
<evidence type="ECO:0000256" key="11">
    <source>
        <dbReference type="SAM" id="MobiDB-lite"/>
    </source>
</evidence>
<dbReference type="InterPro" id="IPR056769">
    <property type="entry name" value="Piezo_TM1-24"/>
</dbReference>